<dbReference type="OrthoDB" id="1954664at2"/>
<protein>
    <submittedName>
        <fullName evidence="1">Uncharacterized protein</fullName>
    </submittedName>
</protein>
<gene>
    <name evidence="1" type="ORF">CHH67_19165</name>
</gene>
<dbReference type="AlphaFoldDB" id="A0A268ELG4"/>
<sequence>MDWNKIVTDLREANAAATAAASAIADGGSANLDAVFLKLPRQREEKVLQAISEAGLYCRGKREWIGSGYMVVPTCGGQGDRRALSVTVMCDELRDRGWRAIPFRKVD</sequence>
<evidence type="ECO:0000313" key="1">
    <source>
        <dbReference type="EMBL" id="PAD73955.1"/>
    </source>
</evidence>
<evidence type="ECO:0000313" key="2">
    <source>
        <dbReference type="Proteomes" id="UP000215596"/>
    </source>
</evidence>
<name>A0A268ELG4_9BACL</name>
<dbReference type="RefSeq" id="WP_095266899.1">
    <property type="nucleotide sequence ID" value="NZ_NPBY01000061.1"/>
</dbReference>
<comment type="caution">
    <text evidence="1">The sequence shown here is derived from an EMBL/GenBank/DDBJ whole genome shotgun (WGS) entry which is preliminary data.</text>
</comment>
<organism evidence="1 2">
    <name type="scientific">Paenibacillus campinasensis</name>
    <dbReference type="NCBI Taxonomy" id="66347"/>
    <lineage>
        <taxon>Bacteria</taxon>
        <taxon>Bacillati</taxon>
        <taxon>Bacillota</taxon>
        <taxon>Bacilli</taxon>
        <taxon>Bacillales</taxon>
        <taxon>Paenibacillaceae</taxon>
        <taxon>Paenibacillus</taxon>
    </lineage>
</organism>
<dbReference type="Proteomes" id="UP000215596">
    <property type="component" value="Unassembled WGS sequence"/>
</dbReference>
<reference evidence="1 2" key="1">
    <citation type="submission" date="2017-07" db="EMBL/GenBank/DDBJ databases">
        <title>Isolation and whole genome analysis of endospore-forming bacteria from heroin.</title>
        <authorList>
            <person name="Kalinowski J."/>
            <person name="Ahrens B."/>
            <person name="Al-Dilaimi A."/>
            <person name="Winkler A."/>
            <person name="Wibberg D."/>
            <person name="Schleenbecker U."/>
            <person name="Ruckert C."/>
            <person name="Wolfel R."/>
            <person name="Grass G."/>
        </authorList>
    </citation>
    <scope>NUCLEOTIDE SEQUENCE [LARGE SCALE GENOMIC DNA]</scope>
    <source>
        <strain evidence="1 2">7537-G1</strain>
    </source>
</reference>
<proteinExistence type="predicted"/>
<dbReference type="EMBL" id="NPBY01000061">
    <property type="protein sequence ID" value="PAD73955.1"/>
    <property type="molecule type" value="Genomic_DNA"/>
</dbReference>
<accession>A0A268ELG4</accession>